<evidence type="ECO:0000313" key="2">
    <source>
        <dbReference type="Proteomes" id="UP000070328"/>
    </source>
</evidence>
<organism evidence="1 2">
    <name type="scientific">Colletotrichum simmondsii</name>
    <dbReference type="NCBI Taxonomy" id="703756"/>
    <lineage>
        <taxon>Eukaryota</taxon>
        <taxon>Fungi</taxon>
        <taxon>Dikarya</taxon>
        <taxon>Ascomycota</taxon>
        <taxon>Pezizomycotina</taxon>
        <taxon>Sordariomycetes</taxon>
        <taxon>Hypocreomycetidae</taxon>
        <taxon>Glomerellales</taxon>
        <taxon>Glomerellaceae</taxon>
        <taxon>Colletotrichum</taxon>
        <taxon>Colletotrichum acutatum species complex</taxon>
    </lineage>
</organism>
<sequence>MCEVFIYKHVKCKCVWGEIAVQCGPGMGYTTCGQFGSGIAKRPLRLQMADKRPCPAHDLYGLYDRNQARVIKKISHGIKIGAGPSKQDAGIEVPCCAVM</sequence>
<accession>A0A135RN67</accession>
<comment type="caution">
    <text evidence="1">The sequence shown here is derived from an EMBL/GenBank/DDBJ whole genome shotgun (WGS) entry which is preliminary data.</text>
</comment>
<dbReference type="OrthoDB" id="406152at2759"/>
<keyword evidence="2" id="KW-1185">Reference proteome</keyword>
<gene>
    <name evidence="1" type="ORF">CSIM01_11407</name>
</gene>
<dbReference type="EMBL" id="JFBX01000921">
    <property type="protein sequence ID" value="KXH25146.1"/>
    <property type="molecule type" value="Genomic_DNA"/>
</dbReference>
<evidence type="ECO:0000313" key="1">
    <source>
        <dbReference type="EMBL" id="KXH25146.1"/>
    </source>
</evidence>
<protein>
    <submittedName>
        <fullName evidence="1">Uncharacterized protein</fullName>
    </submittedName>
</protein>
<reference evidence="1 2" key="1">
    <citation type="submission" date="2014-02" db="EMBL/GenBank/DDBJ databases">
        <title>The genome sequence of Colletotrichum simmondsii CBS122122.</title>
        <authorList>
            <person name="Baroncelli R."/>
            <person name="Thon M.R."/>
        </authorList>
    </citation>
    <scope>NUCLEOTIDE SEQUENCE [LARGE SCALE GENOMIC DNA]</scope>
    <source>
        <strain evidence="1 2">CBS122122</strain>
    </source>
</reference>
<dbReference type="AlphaFoldDB" id="A0A135RN67"/>
<name>A0A135RN67_9PEZI</name>
<proteinExistence type="predicted"/>
<dbReference type="Proteomes" id="UP000070328">
    <property type="component" value="Unassembled WGS sequence"/>
</dbReference>